<keyword evidence="1" id="KW-0238">DNA-binding</keyword>
<proteinExistence type="predicted"/>
<dbReference type="Pfam" id="PF02082">
    <property type="entry name" value="Rrf2"/>
    <property type="match status" value="1"/>
</dbReference>
<dbReference type="PROSITE" id="PS51197">
    <property type="entry name" value="HTH_RRF2_2"/>
    <property type="match status" value="1"/>
</dbReference>
<dbReference type="PANTHER" id="PTHR33221">
    <property type="entry name" value="WINGED HELIX-TURN-HELIX TRANSCRIPTIONAL REGULATOR, RRF2 FAMILY"/>
    <property type="match status" value="1"/>
</dbReference>
<dbReference type="RefSeq" id="WP_095161028.1">
    <property type="nucleotide sequence ID" value="NZ_JASHIF010000010.1"/>
</dbReference>
<dbReference type="PROSITE" id="PS01332">
    <property type="entry name" value="HTH_RRF2_1"/>
    <property type="match status" value="1"/>
</dbReference>
<evidence type="ECO:0000313" key="3">
    <source>
        <dbReference type="Proteomes" id="UP001236507"/>
    </source>
</evidence>
<name>A0ABT6Y9G4_9BACT</name>
<keyword evidence="3" id="KW-1185">Reference proteome</keyword>
<dbReference type="EMBL" id="JASHIF010000010">
    <property type="protein sequence ID" value="MDI9860190.1"/>
    <property type="molecule type" value="Genomic_DNA"/>
</dbReference>
<evidence type="ECO:0000256" key="1">
    <source>
        <dbReference type="ARBA" id="ARBA00023125"/>
    </source>
</evidence>
<dbReference type="PANTHER" id="PTHR33221:SF5">
    <property type="entry name" value="HTH-TYPE TRANSCRIPTIONAL REGULATOR ISCR"/>
    <property type="match status" value="1"/>
</dbReference>
<dbReference type="InterPro" id="IPR036390">
    <property type="entry name" value="WH_DNA-bd_sf"/>
</dbReference>
<dbReference type="Proteomes" id="UP001236507">
    <property type="component" value="Unassembled WGS sequence"/>
</dbReference>
<dbReference type="InterPro" id="IPR000944">
    <property type="entry name" value="Tscrpt_reg_Rrf2"/>
</dbReference>
<dbReference type="InterPro" id="IPR036388">
    <property type="entry name" value="WH-like_DNA-bd_sf"/>
</dbReference>
<dbReference type="SUPFAM" id="SSF46785">
    <property type="entry name" value="Winged helix' DNA-binding domain"/>
    <property type="match status" value="1"/>
</dbReference>
<organism evidence="2 3">
    <name type="scientific">Flectobacillus roseus</name>
    <dbReference type="NCBI Taxonomy" id="502259"/>
    <lineage>
        <taxon>Bacteria</taxon>
        <taxon>Pseudomonadati</taxon>
        <taxon>Bacteroidota</taxon>
        <taxon>Cytophagia</taxon>
        <taxon>Cytophagales</taxon>
        <taxon>Flectobacillaceae</taxon>
        <taxon>Flectobacillus</taxon>
    </lineage>
</organism>
<protein>
    <submittedName>
        <fullName evidence="2">Rrf2 family transcriptional regulator</fullName>
    </submittedName>
</protein>
<comment type="caution">
    <text evidence="2">The sequence shown here is derived from an EMBL/GenBank/DDBJ whole genome shotgun (WGS) entry which is preliminary data.</text>
</comment>
<dbReference type="Gene3D" id="1.10.10.10">
    <property type="entry name" value="Winged helix-like DNA-binding domain superfamily/Winged helix DNA-binding domain"/>
    <property type="match status" value="1"/>
</dbReference>
<accession>A0ABT6Y9G4</accession>
<reference evidence="2 3" key="1">
    <citation type="submission" date="2023-05" db="EMBL/GenBank/DDBJ databases">
        <title>Novel species of genus Flectobacillus isolated from stream in China.</title>
        <authorList>
            <person name="Lu H."/>
        </authorList>
    </citation>
    <scope>NUCLEOTIDE SEQUENCE [LARGE SCALE GENOMIC DNA]</scope>
    <source>
        <strain evidence="2 3">KCTC 42575</strain>
    </source>
</reference>
<gene>
    <name evidence="2" type="ORF">QM524_13305</name>
</gene>
<dbReference type="InterPro" id="IPR030489">
    <property type="entry name" value="TR_Rrf2-type_CS"/>
</dbReference>
<dbReference type="NCBIfam" id="TIGR00738">
    <property type="entry name" value="rrf2_super"/>
    <property type="match status" value="1"/>
</dbReference>
<evidence type="ECO:0000313" key="2">
    <source>
        <dbReference type="EMBL" id="MDI9860190.1"/>
    </source>
</evidence>
<sequence>MISKKAKYALKALKVLAREYEKGPLLIANIAESEHIPKKFLEAILLELRNHGILQSQKGKGGGYYLRMSPDQVTFAKIIRIIDGPISPTLCVSLHFYGKCDDCVSEEACSLRSVMEKWRDANLTVLEDTTLADLIK</sequence>